<dbReference type="Gene3D" id="3.30.420.590">
    <property type="match status" value="1"/>
</dbReference>
<feature type="domain" description="Cell envelope-related transcriptional attenuator" evidence="2">
    <location>
        <begin position="119"/>
        <end position="209"/>
    </location>
</feature>
<reference evidence="3 4" key="1">
    <citation type="submission" date="2021-10" db="EMBL/GenBank/DDBJ databases">
        <title>Collection of gut derived symbiotic bacterial strains cultured from healthy donors.</title>
        <authorList>
            <person name="Lin H."/>
            <person name="Littmann E."/>
            <person name="Claire K."/>
            <person name="Pamer E."/>
        </authorList>
    </citation>
    <scope>NUCLEOTIDE SEQUENCE [LARGE SCALE GENOMIC DNA]</scope>
    <source>
        <strain evidence="3 4">MSK.17.68</strain>
    </source>
</reference>
<gene>
    <name evidence="3" type="ORF">LIP50_12780</name>
</gene>
<organism evidence="3 4">
    <name type="scientific">Intestinibacter bartlettii</name>
    <dbReference type="NCBI Taxonomy" id="261299"/>
    <lineage>
        <taxon>Bacteria</taxon>
        <taxon>Bacillati</taxon>
        <taxon>Bacillota</taxon>
        <taxon>Clostridia</taxon>
        <taxon>Peptostreptococcales</taxon>
        <taxon>Peptostreptococcaceae</taxon>
        <taxon>Intestinibacter</taxon>
    </lineage>
</organism>
<dbReference type="Pfam" id="PF03816">
    <property type="entry name" value="LytR_cpsA_psr"/>
    <property type="match status" value="1"/>
</dbReference>
<dbReference type="InterPro" id="IPR004474">
    <property type="entry name" value="LytR_CpsA_psr"/>
</dbReference>
<evidence type="ECO:0000259" key="2">
    <source>
        <dbReference type="Pfam" id="PF03816"/>
    </source>
</evidence>
<comment type="caution">
    <text evidence="3">The sequence shown here is derived from an EMBL/GenBank/DDBJ whole genome shotgun (WGS) entry which is preliminary data.</text>
</comment>
<feature type="region of interest" description="Disordered" evidence="1">
    <location>
        <begin position="43"/>
        <end position="88"/>
    </location>
</feature>
<evidence type="ECO:0000313" key="3">
    <source>
        <dbReference type="EMBL" id="MCB5447072.1"/>
    </source>
</evidence>
<dbReference type="Proteomes" id="UP001299409">
    <property type="component" value="Unassembled WGS sequence"/>
</dbReference>
<proteinExistence type="predicted"/>
<name>A0ABS8D009_9FIRM</name>
<feature type="compositionally biased region" description="Basic and acidic residues" evidence="1">
    <location>
        <begin position="48"/>
        <end position="82"/>
    </location>
</feature>
<accession>A0ABS8D009</accession>
<evidence type="ECO:0000256" key="1">
    <source>
        <dbReference type="SAM" id="MobiDB-lite"/>
    </source>
</evidence>
<dbReference type="RefSeq" id="WP_226915280.1">
    <property type="nucleotide sequence ID" value="NZ_BAABXU010000001.1"/>
</dbReference>
<keyword evidence="4" id="KW-1185">Reference proteome</keyword>
<dbReference type="EMBL" id="JAJBMB010000016">
    <property type="protein sequence ID" value="MCB5447072.1"/>
    <property type="molecule type" value="Genomic_DNA"/>
</dbReference>
<protein>
    <submittedName>
        <fullName evidence="3">LCP family protein</fullName>
    </submittedName>
</protein>
<evidence type="ECO:0000313" key="4">
    <source>
        <dbReference type="Proteomes" id="UP001299409"/>
    </source>
</evidence>
<sequence>MKKLIFTMIYTIPVVLLVFVLGRNLTLDDSTLLESQSKTNTYTTQKESVPKETSTIKETKQKKDNLEQSVEVEKDTKQEKSDNTSNIKIPKESDTLTNILVICTVPSDNSLQNPPDKFSVLSLDSANNKILFTPIPLDISVDIPGIGSKKLSDTYSWGDNTDLLLEAIKSKFDTNITRVIEINTESISEMTEMFNEMGIDMTEEKLLEYLNETKVSKAMAEDIKSIPIFKYPKLISCMKPYIKTNMDTASLIKYGIITYKIVSHG</sequence>